<evidence type="ECO:0000256" key="2">
    <source>
        <dbReference type="ARBA" id="ARBA00010855"/>
    </source>
</evidence>
<feature type="region of interest" description="Disordered" evidence="10">
    <location>
        <begin position="1"/>
        <end position="29"/>
    </location>
</feature>
<organism evidence="11 12">
    <name type="scientific">Yarrowia lipolytica</name>
    <name type="common">Candida lipolytica</name>
    <dbReference type="NCBI Taxonomy" id="4952"/>
    <lineage>
        <taxon>Eukaryota</taxon>
        <taxon>Fungi</taxon>
        <taxon>Dikarya</taxon>
        <taxon>Ascomycota</taxon>
        <taxon>Saccharomycotina</taxon>
        <taxon>Dipodascomycetes</taxon>
        <taxon>Dipodascales</taxon>
        <taxon>Dipodascales incertae sedis</taxon>
        <taxon>Yarrowia</taxon>
    </lineage>
</organism>
<dbReference type="Gene3D" id="4.10.240.10">
    <property type="entry name" value="Zn(2)-C6 fungal-type DNA-binding domain"/>
    <property type="match status" value="1"/>
</dbReference>
<dbReference type="InterPro" id="IPR036864">
    <property type="entry name" value="Zn2-C6_fun-type_DNA-bd_sf"/>
</dbReference>
<dbReference type="eggNOG" id="ENOG502R1M5">
    <property type="taxonomic scope" value="Eukaryota"/>
</dbReference>
<dbReference type="VEuPathDB" id="FungiDB:YALI0_E18304g"/>
<name>A0A1D8NIZ2_YARLL</name>
<dbReference type="RefSeq" id="XP_504099.2">
    <property type="nucleotide sequence ID" value="XM_504099.2"/>
</dbReference>
<dbReference type="OrthoDB" id="2538135at2759"/>
<dbReference type="EMBL" id="CP017557">
    <property type="protein sequence ID" value="AOW05604.1"/>
    <property type="molecule type" value="Genomic_DNA"/>
</dbReference>
<dbReference type="CDD" id="cd00067">
    <property type="entry name" value="GAL4"/>
    <property type="match status" value="1"/>
</dbReference>
<dbReference type="InterPro" id="IPR056751">
    <property type="entry name" value="PAS_13"/>
</dbReference>
<dbReference type="InterPro" id="IPR050335">
    <property type="entry name" value="ERT1_acuK_gluconeogen_tf"/>
</dbReference>
<dbReference type="AlphaFoldDB" id="A0A1D8NIZ2"/>
<evidence type="ECO:0000256" key="1">
    <source>
        <dbReference type="ARBA" id="ARBA00004123"/>
    </source>
</evidence>
<feature type="region of interest" description="Disordered" evidence="10">
    <location>
        <begin position="128"/>
        <end position="169"/>
    </location>
</feature>
<evidence type="ECO:0000256" key="8">
    <source>
        <dbReference type="ARBA" id="ARBA00023163"/>
    </source>
</evidence>
<keyword evidence="5" id="KW-0862">Zinc</keyword>
<evidence type="ECO:0000313" key="11">
    <source>
        <dbReference type="EMBL" id="AOW05604.1"/>
    </source>
</evidence>
<dbReference type="PROSITE" id="PS50048">
    <property type="entry name" value="ZN2_CY6_FUNGAL_2"/>
    <property type="match status" value="1"/>
</dbReference>
<dbReference type="Proteomes" id="UP000182444">
    <property type="component" value="Chromosome 1E"/>
</dbReference>
<dbReference type="PANTHER" id="PTHR47659">
    <property type="entry name" value="ZN(II)2CYS6 TRANSCRIPTION FACTOR (EUROFUNG)-RELATED"/>
    <property type="match status" value="1"/>
</dbReference>
<evidence type="ECO:0000313" key="12">
    <source>
        <dbReference type="Proteomes" id="UP000182444"/>
    </source>
</evidence>
<reference evidence="11 12" key="1">
    <citation type="journal article" date="2016" name="PLoS ONE">
        <title>Sequence Assembly of Yarrowia lipolytica Strain W29/CLIB89 Shows Transposable Element Diversity.</title>
        <authorList>
            <person name="Magnan C."/>
            <person name="Yu J."/>
            <person name="Chang I."/>
            <person name="Jahn E."/>
            <person name="Kanomata Y."/>
            <person name="Wu J."/>
            <person name="Zeller M."/>
            <person name="Oakes M."/>
            <person name="Baldi P."/>
            <person name="Sandmeyer S."/>
        </authorList>
    </citation>
    <scope>NUCLEOTIDE SEQUENCE [LARGE SCALE GENOMIC DNA]</scope>
    <source>
        <strain evidence="12">CLIB89(W29)</strain>
    </source>
</reference>
<evidence type="ECO:0000256" key="3">
    <source>
        <dbReference type="ARBA" id="ARBA00022432"/>
    </source>
</evidence>
<proteinExistence type="inferred from homology"/>
<keyword evidence="8" id="KW-0804">Transcription</keyword>
<feature type="compositionally biased region" description="Polar residues" evidence="10">
    <location>
        <begin position="159"/>
        <end position="169"/>
    </location>
</feature>
<dbReference type="GO" id="GO:0005634">
    <property type="term" value="C:nucleus"/>
    <property type="evidence" value="ECO:0007669"/>
    <property type="project" value="UniProtKB-SubCell"/>
</dbReference>
<feature type="compositionally biased region" description="Low complexity" evidence="10">
    <location>
        <begin position="81"/>
        <end position="98"/>
    </location>
</feature>
<evidence type="ECO:0000256" key="6">
    <source>
        <dbReference type="ARBA" id="ARBA00023015"/>
    </source>
</evidence>
<comment type="similarity">
    <text evidence="2">Belongs to the ERT1/acuK family.</text>
</comment>
<comment type="subcellular location">
    <subcellularLocation>
        <location evidence="1">Nucleus</location>
    </subcellularLocation>
</comment>
<evidence type="ECO:0000256" key="5">
    <source>
        <dbReference type="ARBA" id="ARBA00022833"/>
    </source>
</evidence>
<dbReference type="SUPFAM" id="SSF57701">
    <property type="entry name" value="Zn2/Cys6 DNA-binding domain"/>
    <property type="match status" value="1"/>
</dbReference>
<dbReference type="GeneID" id="2911712"/>
<dbReference type="Pfam" id="PF00172">
    <property type="entry name" value="Zn_clus"/>
    <property type="match status" value="1"/>
</dbReference>
<evidence type="ECO:0000256" key="9">
    <source>
        <dbReference type="ARBA" id="ARBA00023242"/>
    </source>
</evidence>
<keyword evidence="4" id="KW-0479">Metal-binding</keyword>
<dbReference type="GO" id="GO:0008270">
    <property type="term" value="F:zinc ion binding"/>
    <property type="evidence" value="ECO:0007669"/>
    <property type="project" value="InterPro"/>
</dbReference>
<keyword evidence="6" id="KW-0805">Transcription regulation</keyword>
<dbReference type="GO" id="GO:0000981">
    <property type="term" value="F:DNA-binding transcription factor activity, RNA polymerase II-specific"/>
    <property type="evidence" value="ECO:0007669"/>
    <property type="project" value="InterPro"/>
</dbReference>
<dbReference type="VEuPathDB" id="FungiDB:YALI1_E22004g"/>
<dbReference type="GO" id="GO:0006094">
    <property type="term" value="P:gluconeogenesis"/>
    <property type="evidence" value="ECO:0007669"/>
    <property type="project" value="UniProtKB-KW"/>
</dbReference>
<dbReference type="PANTHER" id="PTHR47659:SF1">
    <property type="entry name" value="TRANSCRIPTION ACTIVATOR OF GLUCONEOGENESIS ERT1"/>
    <property type="match status" value="1"/>
</dbReference>
<evidence type="ECO:0000256" key="4">
    <source>
        <dbReference type="ARBA" id="ARBA00022723"/>
    </source>
</evidence>
<dbReference type="SMART" id="SM00066">
    <property type="entry name" value="GAL4"/>
    <property type="match status" value="1"/>
</dbReference>
<keyword evidence="3" id="KW-0312">Gluconeogenesis</keyword>
<dbReference type="InterPro" id="IPR001138">
    <property type="entry name" value="Zn2Cys6_DnaBD"/>
</dbReference>
<sequence length="354" mass="39285">MSFYPILRGPAKQESPPPPPAPKKRRKTARACLHCQKAHLTCDEGRPCARCIKKNMGDQCVDGKRKQAKYLVGLPPTPPGQATQQKQQQQQQQQQAVQHGMGPPDTDFGSSAANLEYSILSNILGRGDTSSPPDFFPAQSPHMPSPMSIPGLHMEEEGSQTAGTPQGSPTDIYTSITKPYAYTTGFHALIAYLKSRFEKKELLDVVKSMAFYRPSFIATTQTLQYEDLVFMEKCFQRTLLEFEKYISLSGTPTVLWRRTGQIAAVGKEFCVLTMRSQADLLSQFIIECMDNKSVVQYFDVFSELAFGDSRGTITTTFGLTKPSGEVVNTACSLTIKRDVFDIPMMIVGNFLPIL</sequence>
<accession>A0A1D8NIZ2</accession>
<protein>
    <submittedName>
        <fullName evidence="11">Uncharacterized protein</fullName>
    </submittedName>
</protein>
<dbReference type="KEGG" id="yli:2911712"/>
<dbReference type="Pfam" id="PF24990">
    <property type="entry name" value="PAS_13"/>
    <property type="match status" value="2"/>
</dbReference>
<keyword evidence="9" id="KW-0539">Nucleus</keyword>
<evidence type="ECO:0000256" key="10">
    <source>
        <dbReference type="SAM" id="MobiDB-lite"/>
    </source>
</evidence>
<keyword evidence="7" id="KW-0238">DNA-binding</keyword>
<dbReference type="GO" id="GO:0000977">
    <property type="term" value="F:RNA polymerase II transcription regulatory region sequence-specific DNA binding"/>
    <property type="evidence" value="ECO:0007669"/>
    <property type="project" value="TreeGrafter"/>
</dbReference>
<evidence type="ECO:0000256" key="7">
    <source>
        <dbReference type="ARBA" id="ARBA00023125"/>
    </source>
</evidence>
<feature type="region of interest" description="Disordered" evidence="10">
    <location>
        <begin position="71"/>
        <end position="111"/>
    </location>
</feature>
<gene>
    <name evidence="11" type="ORF">YALI1_E22004g</name>
</gene>
<dbReference type="GO" id="GO:0009267">
    <property type="term" value="P:cellular response to starvation"/>
    <property type="evidence" value="ECO:0007669"/>
    <property type="project" value="TreeGrafter"/>
</dbReference>